<name>A0A2P2QQC2_RHIMU</name>
<proteinExistence type="predicted"/>
<dbReference type="EMBL" id="GGEC01088664">
    <property type="protein sequence ID" value="MBX69148.1"/>
    <property type="molecule type" value="Transcribed_RNA"/>
</dbReference>
<organism evidence="1">
    <name type="scientific">Rhizophora mucronata</name>
    <name type="common">Asiatic mangrove</name>
    <dbReference type="NCBI Taxonomy" id="61149"/>
    <lineage>
        <taxon>Eukaryota</taxon>
        <taxon>Viridiplantae</taxon>
        <taxon>Streptophyta</taxon>
        <taxon>Embryophyta</taxon>
        <taxon>Tracheophyta</taxon>
        <taxon>Spermatophyta</taxon>
        <taxon>Magnoliopsida</taxon>
        <taxon>eudicotyledons</taxon>
        <taxon>Gunneridae</taxon>
        <taxon>Pentapetalae</taxon>
        <taxon>rosids</taxon>
        <taxon>fabids</taxon>
        <taxon>Malpighiales</taxon>
        <taxon>Rhizophoraceae</taxon>
        <taxon>Rhizophora</taxon>
    </lineage>
</organism>
<dbReference type="AlphaFoldDB" id="A0A2P2QQC2"/>
<evidence type="ECO:0000313" key="1">
    <source>
        <dbReference type="EMBL" id="MBX69148.1"/>
    </source>
</evidence>
<reference evidence="1" key="1">
    <citation type="submission" date="2018-02" db="EMBL/GenBank/DDBJ databases">
        <title>Rhizophora mucronata_Transcriptome.</title>
        <authorList>
            <person name="Meera S.P."/>
            <person name="Sreeshan A."/>
            <person name="Augustine A."/>
        </authorList>
    </citation>
    <scope>NUCLEOTIDE SEQUENCE</scope>
    <source>
        <tissue evidence="1">Leaf</tissue>
    </source>
</reference>
<protein>
    <submittedName>
        <fullName evidence="1">Uncharacterized protein</fullName>
    </submittedName>
</protein>
<sequence>MRRRFKAHAFLFHSFVEFHGIYLLGKYLSQIQ</sequence>
<accession>A0A2P2QQC2</accession>